<accession>A0A7S2YJK9</accession>
<protein>
    <submittedName>
        <fullName evidence="1">Uncharacterized protein</fullName>
    </submittedName>
</protein>
<evidence type="ECO:0000313" key="1">
    <source>
        <dbReference type="EMBL" id="CAD9980064.1"/>
    </source>
</evidence>
<name>A0A7S2YJK9_9STRA</name>
<dbReference type="InterPro" id="IPR032675">
    <property type="entry name" value="LRR_dom_sf"/>
</dbReference>
<reference evidence="1" key="1">
    <citation type="submission" date="2021-01" db="EMBL/GenBank/DDBJ databases">
        <authorList>
            <person name="Corre E."/>
            <person name="Pelletier E."/>
            <person name="Niang G."/>
            <person name="Scheremetjew M."/>
            <person name="Finn R."/>
            <person name="Kale V."/>
            <person name="Holt S."/>
            <person name="Cochrane G."/>
            <person name="Meng A."/>
            <person name="Brown T."/>
            <person name="Cohen L."/>
        </authorList>
    </citation>
    <scope>NUCLEOTIDE SEQUENCE</scope>
    <source>
        <strain evidence="1">CCMP125</strain>
    </source>
</reference>
<dbReference type="EMBL" id="HBHT01028738">
    <property type="protein sequence ID" value="CAD9980064.1"/>
    <property type="molecule type" value="Transcribed_RNA"/>
</dbReference>
<sequence length="338" mass="38302">MTNALISFEQVVRLQYKLCSATNNTMHRSIKEVFLDPRCNIRDLSLTNYPDHGIDQAGFDELCIGLRGYDKLRKLSLSSQSVFPLQNLCPRSRLEELRLEVSDWQSVSDLIHQQQHLVSMDLTCNVDSSQVSLEESFVTFSTELRDHMSLRKVKLRFRRHGQIPLCRHLFDALVGNTILRTLDLSECVISIKDLVEGIPKVNRLQELFLSMHHMPSREMEQVISALEKNVGVCCVQKELSPSWRMKNRRIFCPSAIRNVDLVRVLSRNQLVHFAHEIPDELPGIPSSLWPHVIAKFGKHGLSVGGESTPLFSFMRAGAEFLGGSLAPSSKKRKAANTG</sequence>
<dbReference type="AlphaFoldDB" id="A0A7S2YJK9"/>
<dbReference type="Gene3D" id="3.80.10.10">
    <property type="entry name" value="Ribonuclease Inhibitor"/>
    <property type="match status" value="1"/>
</dbReference>
<dbReference type="SUPFAM" id="SSF52047">
    <property type="entry name" value="RNI-like"/>
    <property type="match status" value="1"/>
</dbReference>
<proteinExistence type="predicted"/>
<gene>
    <name evidence="1" type="ORF">APAL1065_LOCUS19294</name>
</gene>
<organism evidence="1">
    <name type="scientific">Entomoneis paludosa</name>
    <dbReference type="NCBI Taxonomy" id="265537"/>
    <lineage>
        <taxon>Eukaryota</taxon>
        <taxon>Sar</taxon>
        <taxon>Stramenopiles</taxon>
        <taxon>Ochrophyta</taxon>
        <taxon>Bacillariophyta</taxon>
        <taxon>Bacillariophyceae</taxon>
        <taxon>Bacillariophycidae</taxon>
        <taxon>Entomoneidaceae</taxon>
        <taxon>Entomoneis</taxon>
    </lineage>
</organism>